<dbReference type="AlphaFoldDB" id="A0A3B0CN53"/>
<dbReference type="PROSITE" id="PS51257">
    <property type="entry name" value="PROKAR_LIPOPROTEIN"/>
    <property type="match status" value="1"/>
</dbReference>
<feature type="chain" id="PRO_5038502192" evidence="4">
    <location>
        <begin position="19"/>
        <end position="329"/>
    </location>
</feature>
<sequence>MKKIAALLLALTLSLSLAACGGAKEPSNAPVNGSPAPAPADKTNAGAAQATAYPLTLKDTTGTEVKLTKAPQRIVSTSTAETEILFALGLGDRIVGVSDFDNYPAEATSKPKMGGVSAPNVEAILAANPDLVITGISIKDDALAKLRSLNLPLYKFEPKSVDDILNNIAIIGQLTDRQKEAAALADKMKKEVDKVKTAVSGLKPEQKKKVYIEFSPGWTVGKGEFMDELITLAGGINIASDTKGYNKINEEKIIQDNPDVIFYTTGAKDKAGTTLDQIILQRNGWDKINAIQNKRLIAVDQDLLSRPGPRISQGLISIAKGIYPDLIKE</sequence>
<dbReference type="Gene3D" id="3.40.50.1980">
    <property type="entry name" value="Nitrogenase molybdenum iron protein domain"/>
    <property type="match status" value="2"/>
</dbReference>
<dbReference type="PROSITE" id="PS50983">
    <property type="entry name" value="FE_B12_PBP"/>
    <property type="match status" value="1"/>
</dbReference>
<dbReference type="InterPro" id="IPR054828">
    <property type="entry name" value="Vit_B12_bind_prot"/>
</dbReference>
<gene>
    <name evidence="6" type="ORF">D7M11_02335</name>
</gene>
<dbReference type="Proteomes" id="UP000282311">
    <property type="component" value="Unassembled WGS sequence"/>
</dbReference>
<proteinExistence type="inferred from homology"/>
<dbReference type="InterPro" id="IPR050902">
    <property type="entry name" value="ABC_Transporter_SBP"/>
</dbReference>
<protein>
    <submittedName>
        <fullName evidence="6">ABC transporter substrate-binding protein</fullName>
    </submittedName>
</protein>
<accession>A0A3B0CN53</accession>
<evidence type="ECO:0000256" key="3">
    <source>
        <dbReference type="SAM" id="MobiDB-lite"/>
    </source>
</evidence>
<keyword evidence="7" id="KW-1185">Reference proteome</keyword>
<evidence type="ECO:0000259" key="5">
    <source>
        <dbReference type="PROSITE" id="PS50983"/>
    </source>
</evidence>
<reference evidence="6 7" key="1">
    <citation type="journal article" date="2007" name="Int. J. Syst. Evol. Microbiol.">
        <title>Paenibacillus ginsengarvi sp. nov., isolated from soil from ginseng cultivation.</title>
        <authorList>
            <person name="Yoon M.H."/>
            <person name="Ten L.N."/>
            <person name="Im W.T."/>
        </authorList>
    </citation>
    <scope>NUCLEOTIDE SEQUENCE [LARGE SCALE GENOMIC DNA]</scope>
    <source>
        <strain evidence="6 7">KCTC 13059</strain>
    </source>
</reference>
<evidence type="ECO:0000256" key="1">
    <source>
        <dbReference type="ARBA" id="ARBA00008814"/>
    </source>
</evidence>
<evidence type="ECO:0000256" key="2">
    <source>
        <dbReference type="ARBA" id="ARBA00022729"/>
    </source>
</evidence>
<dbReference type="EMBL" id="RBAH01000001">
    <property type="protein sequence ID" value="RKN86813.1"/>
    <property type="molecule type" value="Genomic_DNA"/>
</dbReference>
<name>A0A3B0CN53_9BACL</name>
<dbReference type="SUPFAM" id="SSF53807">
    <property type="entry name" value="Helical backbone' metal receptor"/>
    <property type="match status" value="1"/>
</dbReference>
<dbReference type="OrthoDB" id="9816357at2"/>
<comment type="caution">
    <text evidence="6">The sequence shown here is derived from an EMBL/GenBank/DDBJ whole genome shotgun (WGS) entry which is preliminary data.</text>
</comment>
<dbReference type="PANTHER" id="PTHR30535:SF34">
    <property type="entry name" value="MOLYBDATE-BINDING PROTEIN MOLA"/>
    <property type="match status" value="1"/>
</dbReference>
<organism evidence="6 7">
    <name type="scientific">Paenibacillus ginsengarvi</name>
    <dbReference type="NCBI Taxonomy" id="400777"/>
    <lineage>
        <taxon>Bacteria</taxon>
        <taxon>Bacillati</taxon>
        <taxon>Bacillota</taxon>
        <taxon>Bacilli</taxon>
        <taxon>Bacillales</taxon>
        <taxon>Paenibacillaceae</taxon>
        <taxon>Paenibacillus</taxon>
    </lineage>
</organism>
<feature type="region of interest" description="Disordered" evidence="3">
    <location>
        <begin position="24"/>
        <end position="45"/>
    </location>
</feature>
<keyword evidence="2 4" id="KW-0732">Signal</keyword>
<dbReference type="GO" id="GO:0071281">
    <property type="term" value="P:cellular response to iron ion"/>
    <property type="evidence" value="ECO:0007669"/>
    <property type="project" value="TreeGrafter"/>
</dbReference>
<evidence type="ECO:0000313" key="7">
    <source>
        <dbReference type="Proteomes" id="UP000282311"/>
    </source>
</evidence>
<feature type="domain" description="Fe/B12 periplasmic-binding" evidence="5">
    <location>
        <begin position="73"/>
        <end position="329"/>
    </location>
</feature>
<comment type="similarity">
    <text evidence="1">Belongs to the bacterial solute-binding protein 8 family.</text>
</comment>
<dbReference type="Pfam" id="PF01497">
    <property type="entry name" value="Peripla_BP_2"/>
    <property type="match status" value="1"/>
</dbReference>
<dbReference type="RefSeq" id="WP_120745520.1">
    <property type="nucleotide sequence ID" value="NZ_RBAH01000001.1"/>
</dbReference>
<evidence type="ECO:0000313" key="6">
    <source>
        <dbReference type="EMBL" id="RKN86813.1"/>
    </source>
</evidence>
<feature type="signal peptide" evidence="4">
    <location>
        <begin position="1"/>
        <end position="18"/>
    </location>
</feature>
<dbReference type="NCBIfam" id="NF038402">
    <property type="entry name" value="TroA_like"/>
    <property type="match status" value="1"/>
</dbReference>
<dbReference type="CDD" id="cd01143">
    <property type="entry name" value="YvrC"/>
    <property type="match status" value="1"/>
</dbReference>
<dbReference type="PANTHER" id="PTHR30535">
    <property type="entry name" value="VITAMIN B12-BINDING PROTEIN"/>
    <property type="match status" value="1"/>
</dbReference>
<evidence type="ECO:0000256" key="4">
    <source>
        <dbReference type="SAM" id="SignalP"/>
    </source>
</evidence>
<dbReference type="InterPro" id="IPR002491">
    <property type="entry name" value="ABC_transptr_periplasmic_BD"/>
</dbReference>